<comment type="caution">
    <text evidence="8">The sequence shown here is derived from an EMBL/GenBank/DDBJ whole genome shotgun (WGS) entry which is preliminary data.</text>
</comment>
<keyword evidence="3" id="KW-0963">Cytoplasm</keyword>
<dbReference type="PROSITE" id="PS50988">
    <property type="entry name" value="TROVE"/>
    <property type="match status" value="1"/>
</dbReference>
<accession>A0AAV6VWL5</accession>
<dbReference type="Gene3D" id="3.40.50.410">
    <property type="entry name" value="von Willebrand factor, type A domain"/>
    <property type="match status" value="1"/>
</dbReference>
<dbReference type="GO" id="GO:0046872">
    <property type="term" value="F:metal ion binding"/>
    <property type="evidence" value="ECO:0007669"/>
    <property type="project" value="UniProtKB-KW"/>
</dbReference>
<keyword evidence="9" id="KW-1185">Reference proteome</keyword>
<evidence type="ECO:0000313" key="9">
    <source>
        <dbReference type="Proteomes" id="UP000827092"/>
    </source>
</evidence>
<evidence type="ECO:0000256" key="5">
    <source>
        <dbReference type="ARBA" id="ARBA00022884"/>
    </source>
</evidence>
<evidence type="ECO:0000256" key="4">
    <source>
        <dbReference type="ARBA" id="ARBA00022723"/>
    </source>
</evidence>
<protein>
    <recommendedName>
        <fullName evidence="7">TROVE domain-containing protein</fullName>
    </recommendedName>
</protein>
<dbReference type="GO" id="GO:0005737">
    <property type="term" value="C:cytoplasm"/>
    <property type="evidence" value="ECO:0007669"/>
    <property type="project" value="UniProtKB-SubCell"/>
</dbReference>
<dbReference type="GO" id="GO:0003723">
    <property type="term" value="F:RNA binding"/>
    <property type="evidence" value="ECO:0007669"/>
    <property type="project" value="UniProtKB-KW"/>
</dbReference>
<proteinExistence type="inferred from homology"/>
<keyword evidence="5" id="KW-0694">RNA-binding</keyword>
<evidence type="ECO:0000259" key="7">
    <source>
        <dbReference type="PROSITE" id="PS50988"/>
    </source>
</evidence>
<dbReference type="Pfam" id="PF05731">
    <property type="entry name" value="TROVE"/>
    <property type="match status" value="1"/>
</dbReference>
<keyword evidence="6" id="KW-0687">Ribonucleoprotein</keyword>
<reference evidence="8 9" key="1">
    <citation type="journal article" date="2022" name="Nat. Ecol. Evol.">
        <title>A masculinizing supergene underlies an exaggerated male reproductive morph in a spider.</title>
        <authorList>
            <person name="Hendrickx F."/>
            <person name="De Corte Z."/>
            <person name="Sonet G."/>
            <person name="Van Belleghem S.M."/>
            <person name="Kostlbacher S."/>
            <person name="Vangestel C."/>
        </authorList>
    </citation>
    <scope>NUCLEOTIDE SEQUENCE [LARGE SCALE GENOMIC DNA]</scope>
    <source>
        <strain evidence="8">W744_W776</strain>
    </source>
</reference>
<dbReference type="InterPro" id="IPR037214">
    <property type="entry name" value="TROVE_dom_sf"/>
</dbReference>
<organism evidence="8 9">
    <name type="scientific">Oedothorax gibbosus</name>
    <dbReference type="NCBI Taxonomy" id="931172"/>
    <lineage>
        <taxon>Eukaryota</taxon>
        <taxon>Metazoa</taxon>
        <taxon>Ecdysozoa</taxon>
        <taxon>Arthropoda</taxon>
        <taxon>Chelicerata</taxon>
        <taxon>Arachnida</taxon>
        <taxon>Araneae</taxon>
        <taxon>Araneomorphae</taxon>
        <taxon>Entelegynae</taxon>
        <taxon>Araneoidea</taxon>
        <taxon>Linyphiidae</taxon>
        <taxon>Erigoninae</taxon>
        <taxon>Oedothorax</taxon>
    </lineage>
</organism>
<dbReference type="Proteomes" id="UP000827092">
    <property type="component" value="Unassembled WGS sequence"/>
</dbReference>
<dbReference type="InterPro" id="IPR040322">
    <property type="entry name" value="TROVE2"/>
</dbReference>
<keyword evidence="4" id="KW-0479">Metal-binding</keyword>
<dbReference type="PANTHER" id="PTHR14202">
    <property type="entry name" value="60 KDA RIBONUCLEOPROTEIN SSA/RO"/>
    <property type="match status" value="1"/>
</dbReference>
<dbReference type="GO" id="GO:1990904">
    <property type="term" value="C:ribonucleoprotein complex"/>
    <property type="evidence" value="ECO:0007669"/>
    <property type="project" value="UniProtKB-KW"/>
</dbReference>
<feature type="domain" description="TROVE" evidence="7">
    <location>
        <begin position="1"/>
        <end position="323"/>
    </location>
</feature>
<dbReference type="EMBL" id="JAFNEN010000015">
    <property type="protein sequence ID" value="KAG8200513.1"/>
    <property type="molecule type" value="Genomic_DNA"/>
</dbReference>
<name>A0AAV6VWL5_9ARAC</name>
<gene>
    <name evidence="8" type="ORF">JTE90_000590</name>
</gene>
<evidence type="ECO:0000256" key="6">
    <source>
        <dbReference type="ARBA" id="ARBA00023274"/>
    </source>
</evidence>
<comment type="subcellular location">
    <subcellularLocation>
        <location evidence="1">Cytoplasm</location>
    </subcellularLocation>
</comment>
<sequence length="496" mass="55271">MHSSESEVDISVSLVQYGNCELIDSNLQEEAIAEIKRAYNNEHFLGFETLVYALVVLGHAKDFQIRKLALLAGREICTTAASVLTFTHFYKEASKPSKGWGRGHRRFLIDWYNGKDAKDLAVEVTKVKTRYKWSHKDILCMAHIKAKNEALGAVFKYLVKGLEIAKRECESAEAEPVLRYLKSFYELSHSTDPIQAAGLVEVNEFCFEQIPSKIIKSKEVSLCVIPKLPLQNLLDLLPKFNKVGLLKPNSSHSTAVLERLASEETLADNSVGPLETFVAIRKWQISNQNAPGKSGVKQVNPAIEDALQNLHLNSFSAVKPTEKRYLVALDIQVIMNLNKCAGCSAITPSHVSDILLMALVKSEATVVSTLAFSEEDVVQVDINDKMSLSDVVEHLSEVPKGPAVLSSPLNWALTKKIQFDTIIVFTHRLSATQDNNLANVFKEYKETMHLPDAKFIVCTLCDRTSSFAHNDPSYLNIVGFNPKLLKVIQDFSCSLF</sequence>
<evidence type="ECO:0000256" key="3">
    <source>
        <dbReference type="ARBA" id="ARBA00022490"/>
    </source>
</evidence>
<dbReference type="InterPro" id="IPR008858">
    <property type="entry name" value="TROVE_dom"/>
</dbReference>
<evidence type="ECO:0000313" key="8">
    <source>
        <dbReference type="EMBL" id="KAG8200513.1"/>
    </source>
</evidence>
<dbReference type="InterPro" id="IPR036465">
    <property type="entry name" value="vWFA_dom_sf"/>
</dbReference>
<evidence type="ECO:0000256" key="1">
    <source>
        <dbReference type="ARBA" id="ARBA00004496"/>
    </source>
</evidence>
<dbReference type="Pfam" id="PF25045">
    <property type="entry name" value="vWA_Ro60"/>
    <property type="match status" value="1"/>
</dbReference>
<dbReference type="InterPro" id="IPR056800">
    <property type="entry name" value="vWA_Ro60"/>
</dbReference>
<dbReference type="AlphaFoldDB" id="A0AAV6VWL5"/>
<dbReference type="SUPFAM" id="SSF140864">
    <property type="entry name" value="TROVE domain-like"/>
    <property type="match status" value="1"/>
</dbReference>
<dbReference type="PANTHER" id="PTHR14202:SF0">
    <property type="entry name" value="RNA-BINDING PROTEIN RO60"/>
    <property type="match status" value="1"/>
</dbReference>
<dbReference type="SUPFAM" id="SSF53300">
    <property type="entry name" value="vWA-like"/>
    <property type="match status" value="1"/>
</dbReference>
<comment type="similarity">
    <text evidence="2">Belongs to the Ro 60 kDa family.</text>
</comment>
<evidence type="ECO:0000256" key="2">
    <source>
        <dbReference type="ARBA" id="ARBA00007814"/>
    </source>
</evidence>